<dbReference type="RefSeq" id="WP_211549733.1">
    <property type="nucleotide sequence ID" value="NZ_JAGTUF010000013.1"/>
</dbReference>
<accession>A0ABS5IE49</accession>
<protein>
    <submittedName>
        <fullName evidence="2">Uncharacterized protein</fullName>
    </submittedName>
</protein>
<organism evidence="2 3">
    <name type="scientific">Magnetospirillum sulfuroxidans</name>
    <dbReference type="NCBI Taxonomy" id="611300"/>
    <lineage>
        <taxon>Bacteria</taxon>
        <taxon>Pseudomonadati</taxon>
        <taxon>Pseudomonadota</taxon>
        <taxon>Alphaproteobacteria</taxon>
        <taxon>Rhodospirillales</taxon>
        <taxon>Rhodospirillaceae</taxon>
        <taxon>Magnetospirillum</taxon>
    </lineage>
</organism>
<feature type="region of interest" description="Disordered" evidence="1">
    <location>
        <begin position="96"/>
        <end position="115"/>
    </location>
</feature>
<comment type="caution">
    <text evidence="2">The sequence shown here is derived from an EMBL/GenBank/DDBJ whole genome shotgun (WGS) entry which is preliminary data.</text>
</comment>
<sequence>MDDFITGLVVGRNEAAALGQEWAEYARGLQAQAGQLHQELHAERINRAINRADIAGILTALSTLPEAIQDQIQSALDRHYVPAFVHRAKQLGLQPDHALQSARTQLNATRLHPSR</sequence>
<proteinExistence type="predicted"/>
<evidence type="ECO:0000256" key="1">
    <source>
        <dbReference type="SAM" id="MobiDB-lite"/>
    </source>
</evidence>
<gene>
    <name evidence="2" type="ORF">KEC16_13340</name>
</gene>
<evidence type="ECO:0000313" key="3">
    <source>
        <dbReference type="Proteomes" id="UP000680714"/>
    </source>
</evidence>
<keyword evidence="3" id="KW-1185">Reference proteome</keyword>
<dbReference type="Proteomes" id="UP000680714">
    <property type="component" value="Unassembled WGS sequence"/>
</dbReference>
<reference evidence="2 3" key="1">
    <citation type="submission" date="2021-04" db="EMBL/GenBank/DDBJ databases">
        <title>Magnetospirillum sulfuroxidans sp. nov., a facultative chemolithoautotrophic sulfur-oxidizing alphaproteobacterium isolated from freshwater sediment and proposals for Paramagetospirillum gen. nov., and Magnetospirillaceae fam. nov.</title>
        <authorList>
            <person name="Koziaeva V."/>
            <person name="Geelhoed J.S."/>
            <person name="Sorokin D.Y."/>
            <person name="Grouzdev D.S."/>
        </authorList>
    </citation>
    <scope>NUCLEOTIDE SEQUENCE [LARGE SCALE GENOMIC DNA]</scope>
    <source>
        <strain evidence="2 3">J10</strain>
    </source>
</reference>
<name>A0ABS5IE49_9PROT</name>
<evidence type="ECO:0000313" key="2">
    <source>
        <dbReference type="EMBL" id="MBR9972703.1"/>
    </source>
</evidence>
<dbReference type="EMBL" id="JAGTUF010000013">
    <property type="protein sequence ID" value="MBR9972703.1"/>
    <property type="molecule type" value="Genomic_DNA"/>
</dbReference>